<dbReference type="AlphaFoldDB" id="A0A855WY39"/>
<organism evidence="2 3">
    <name type="scientific">candidate division GN15 bacterium</name>
    <dbReference type="NCBI Taxonomy" id="2072418"/>
    <lineage>
        <taxon>Bacteria</taxon>
        <taxon>candidate division GN15</taxon>
    </lineage>
</organism>
<name>A0A855WY39_9BACT</name>
<dbReference type="Proteomes" id="UP000250918">
    <property type="component" value="Unassembled WGS sequence"/>
</dbReference>
<comment type="caution">
    <text evidence="2">The sequence shown here is derived from an EMBL/GenBank/DDBJ whole genome shotgun (WGS) entry which is preliminary data.</text>
</comment>
<evidence type="ECO:0000256" key="1">
    <source>
        <dbReference type="SAM" id="SignalP"/>
    </source>
</evidence>
<dbReference type="EMBL" id="PQAP01000167">
    <property type="protein sequence ID" value="PWB69675.1"/>
    <property type="molecule type" value="Genomic_DNA"/>
</dbReference>
<sequence>MKTRMLLTALALVVVGVAASAADDSTAVKTHALVVPRLDWAQAIAKGMNIPVIVDVYADW</sequence>
<feature type="signal peptide" evidence="1">
    <location>
        <begin position="1"/>
        <end position="21"/>
    </location>
</feature>
<reference evidence="2 3" key="1">
    <citation type="journal article" date="2018" name="ISME J.">
        <title>A methanotrophic archaeon couples anaerobic oxidation of methane to Fe(III) reduction.</title>
        <authorList>
            <person name="Cai C."/>
            <person name="Leu A.O."/>
            <person name="Xie G.J."/>
            <person name="Guo J."/>
            <person name="Feng Y."/>
            <person name="Zhao J.X."/>
            <person name="Tyson G.W."/>
            <person name="Yuan Z."/>
            <person name="Hu S."/>
        </authorList>
    </citation>
    <scope>NUCLEOTIDE SEQUENCE [LARGE SCALE GENOMIC DNA]</scope>
    <source>
        <strain evidence="2">FeB_12</strain>
    </source>
</reference>
<accession>A0A855WY39</accession>
<evidence type="ECO:0000313" key="3">
    <source>
        <dbReference type="Proteomes" id="UP000250918"/>
    </source>
</evidence>
<proteinExistence type="predicted"/>
<keyword evidence="1" id="KW-0732">Signal</keyword>
<feature type="chain" id="PRO_5032637237" description="Thioredoxin" evidence="1">
    <location>
        <begin position="22"/>
        <end position="60"/>
    </location>
</feature>
<gene>
    <name evidence="2" type="ORF">C3F09_10235</name>
</gene>
<protein>
    <recommendedName>
        <fullName evidence="4">Thioredoxin</fullName>
    </recommendedName>
</protein>
<evidence type="ECO:0000313" key="2">
    <source>
        <dbReference type="EMBL" id="PWB69675.1"/>
    </source>
</evidence>
<evidence type="ECO:0008006" key="4">
    <source>
        <dbReference type="Google" id="ProtNLM"/>
    </source>
</evidence>